<dbReference type="Proteomes" id="UP001305606">
    <property type="component" value="Chromosome"/>
</dbReference>
<evidence type="ECO:0000256" key="9">
    <source>
        <dbReference type="SAM" id="Phobius"/>
    </source>
</evidence>
<dbReference type="InterPro" id="IPR020846">
    <property type="entry name" value="MFS_dom"/>
</dbReference>
<dbReference type="PROSITE" id="PS51318">
    <property type="entry name" value="TAT"/>
    <property type="match status" value="1"/>
</dbReference>
<keyword evidence="6 9" id="KW-0472">Membrane</keyword>
<keyword evidence="4 9" id="KW-0812">Transmembrane</keyword>
<protein>
    <submittedName>
        <fullName evidence="11">MFS transporter</fullName>
    </submittedName>
</protein>
<evidence type="ECO:0000313" key="11">
    <source>
        <dbReference type="EMBL" id="WNE99077.1"/>
    </source>
</evidence>
<dbReference type="SUPFAM" id="SSF103473">
    <property type="entry name" value="MFS general substrate transporter"/>
    <property type="match status" value="1"/>
</dbReference>
<feature type="transmembrane region" description="Helical" evidence="9">
    <location>
        <begin position="88"/>
        <end position="107"/>
    </location>
</feature>
<evidence type="ECO:0000313" key="12">
    <source>
        <dbReference type="Proteomes" id="UP001305606"/>
    </source>
</evidence>
<feature type="transmembrane region" description="Helical" evidence="9">
    <location>
        <begin position="174"/>
        <end position="196"/>
    </location>
</feature>
<keyword evidence="7" id="KW-0046">Antibiotic resistance</keyword>
<reference evidence="11 12" key="1">
    <citation type="submission" date="2023-02" db="EMBL/GenBank/DDBJ databases">
        <title>Streptomyces sp. SCA4-21 with antifungal activity against Fusarium oxysporum f. sp. cubense, Streptomyces sp. SCA2-17 with antifungal activity against Fusarium oxysporum f. sp. cubense.</title>
        <authorList>
            <person name="Qi D."/>
        </authorList>
    </citation>
    <scope>NUCLEOTIDE SEQUENCE [LARGE SCALE GENOMIC DNA]</scope>
    <source>
        <strain evidence="11 12">SCA4-21</strain>
    </source>
</reference>
<proteinExistence type="predicted"/>
<evidence type="ECO:0000256" key="7">
    <source>
        <dbReference type="ARBA" id="ARBA00023251"/>
    </source>
</evidence>
<dbReference type="PANTHER" id="PTHR42718:SF47">
    <property type="entry name" value="METHYL VIOLOGEN RESISTANCE PROTEIN SMVA"/>
    <property type="match status" value="1"/>
</dbReference>
<feature type="transmembrane region" description="Helical" evidence="9">
    <location>
        <begin position="313"/>
        <end position="334"/>
    </location>
</feature>
<feature type="transmembrane region" description="Helical" evidence="9">
    <location>
        <begin position="341"/>
        <end position="361"/>
    </location>
</feature>
<gene>
    <name evidence="11" type="ORF">PS467_28975</name>
</gene>
<dbReference type="CDD" id="cd17321">
    <property type="entry name" value="MFS_MMR_MDR_like"/>
    <property type="match status" value="1"/>
</dbReference>
<feature type="transmembrane region" description="Helical" evidence="9">
    <location>
        <begin position="147"/>
        <end position="168"/>
    </location>
</feature>
<feature type="transmembrane region" description="Helical" evidence="9">
    <location>
        <begin position="208"/>
        <end position="227"/>
    </location>
</feature>
<dbReference type="EMBL" id="CP117522">
    <property type="protein sequence ID" value="WNE99077.1"/>
    <property type="molecule type" value="Genomic_DNA"/>
</dbReference>
<feature type="transmembrane region" description="Helical" evidence="9">
    <location>
        <begin position="113"/>
        <end position="135"/>
    </location>
</feature>
<keyword evidence="12" id="KW-1185">Reference proteome</keyword>
<keyword evidence="3" id="KW-1003">Cell membrane</keyword>
<feature type="domain" description="Major facilitator superfamily (MFS) profile" evidence="10">
    <location>
        <begin position="22"/>
        <end position="516"/>
    </location>
</feature>
<evidence type="ECO:0000256" key="3">
    <source>
        <dbReference type="ARBA" id="ARBA00022475"/>
    </source>
</evidence>
<evidence type="ECO:0000256" key="4">
    <source>
        <dbReference type="ARBA" id="ARBA00022692"/>
    </source>
</evidence>
<evidence type="ECO:0000256" key="8">
    <source>
        <dbReference type="SAM" id="MobiDB-lite"/>
    </source>
</evidence>
<organism evidence="11 12">
    <name type="scientific">Streptomyces luomodiensis</name>
    <dbReference type="NCBI Taxonomy" id="3026192"/>
    <lineage>
        <taxon>Bacteria</taxon>
        <taxon>Bacillati</taxon>
        <taxon>Actinomycetota</taxon>
        <taxon>Actinomycetes</taxon>
        <taxon>Kitasatosporales</taxon>
        <taxon>Streptomycetaceae</taxon>
        <taxon>Streptomyces</taxon>
    </lineage>
</organism>
<sequence length="558" mass="56523">MTTSTPPSTATGRRAGRKEWTAFVVLMLPLLLVSMDVSVLYFAVPAISRELHPSATQQLWIFDIYAFALAGLLITMGALGDRFGRRKLLMSGAAAFGAASVAAAYAPSAEMLIAARAVLGIGGATLMPSTMALVRNLFLDEKQRAKAIAIWSSAMAGGVALGSVLSGVMIEHFWWGSVFLINVPAMVLLLVLVPLLVPEFKDPKPGAFDLASVPLSMAAVLPVIYGLKKTAADNGAGPIPVLAIVAGLAIGAVFVRRQLTRRDAMISPELFHHRGFGPSIALNALATFAMMGSAYFTTQYLQSVLGKGPLEAALWSLAPSVCVGIAGPAAATLVQRGANRAHVIGAGFLTGAIGYGILALAGTDALWTVLIGAAVLASGIVMVMSLVTDMAIGTVPPKRAGSAAALLETGQEFGGAMGMAVLGSVGTAVYRSDVQDSATGTGSLPADALDQVRETLGAAIAVAGRLKGQAGTELLDAAREAFTHGMGLACAAGAMVLVAAAVLALMTLRGVGPTTGPTADEAADDAASTGAGGTADRAGTVGHGGATHTAAPETVPGR</sequence>
<dbReference type="PROSITE" id="PS50850">
    <property type="entry name" value="MFS"/>
    <property type="match status" value="1"/>
</dbReference>
<dbReference type="Gene3D" id="1.20.1250.20">
    <property type="entry name" value="MFS general substrate transporter like domains"/>
    <property type="match status" value="1"/>
</dbReference>
<keyword evidence="2" id="KW-0813">Transport</keyword>
<evidence type="ECO:0000256" key="5">
    <source>
        <dbReference type="ARBA" id="ARBA00022989"/>
    </source>
</evidence>
<dbReference type="InterPro" id="IPR036259">
    <property type="entry name" value="MFS_trans_sf"/>
</dbReference>
<evidence type="ECO:0000259" key="10">
    <source>
        <dbReference type="PROSITE" id="PS50850"/>
    </source>
</evidence>
<feature type="transmembrane region" description="Helical" evidence="9">
    <location>
        <begin position="280"/>
        <end position="301"/>
    </location>
</feature>
<name>A0ABY9V2H3_9ACTN</name>
<feature type="compositionally biased region" description="Low complexity" evidence="8">
    <location>
        <begin position="516"/>
        <end position="551"/>
    </location>
</feature>
<feature type="region of interest" description="Disordered" evidence="8">
    <location>
        <begin position="516"/>
        <end position="558"/>
    </location>
</feature>
<comment type="subcellular location">
    <subcellularLocation>
        <location evidence="1">Cell membrane</location>
        <topology evidence="1">Multi-pass membrane protein</topology>
    </subcellularLocation>
</comment>
<keyword evidence="5 9" id="KW-1133">Transmembrane helix</keyword>
<accession>A0ABY9V2H3</accession>
<feature type="transmembrane region" description="Helical" evidence="9">
    <location>
        <begin position="367"/>
        <end position="392"/>
    </location>
</feature>
<dbReference type="PANTHER" id="PTHR42718">
    <property type="entry name" value="MAJOR FACILITATOR SUPERFAMILY MULTIDRUG TRANSPORTER MFSC"/>
    <property type="match status" value="1"/>
</dbReference>
<evidence type="ECO:0000256" key="2">
    <source>
        <dbReference type="ARBA" id="ARBA00022448"/>
    </source>
</evidence>
<feature type="transmembrane region" description="Helical" evidence="9">
    <location>
        <begin position="488"/>
        <end position="508"/>
    </location>
</feature>
<dbReference type="RefSeq" id="WP_311037693.1">
    <property type="nucleotide sequence ID" value="NZ_CP117522.1"/>
</dbReference>
<evidence type="ECO:0000256" key="1">
    <source>
        <dbReference type="ARBA" id="ARBA00004651"/>
    </source>
</evidence>
<feature type="transmembrane region" description="Helical" evidence="9">
    <location>
        <begin position="239"/>
        <end position="259"/>
    </location>
</feature>
<dbReference type="InterPro" id="IPR011701">
    <property type="entry name" value="MFS"/>
</dbReference>
<evidence type="ECO:0000256" key="6">
    <source>
        <dbReference type="ARBA" id="ARBA00023136"/>
    </source>
</evidence>
<dbReference type="Gene3D" id="1.20.1720.10">
    <property type="entry name" value="Multidrug resistance protein D"/>
    <property type="match status" value="1"/>
</dbReference>
<dbReference type="Pfam" id="PF07690">
    <property type="entry name" value="MFS_1"/>
    <property type="match status" value="1"/>
</dbReference>
<feature type="transmembrane region" description="Helical" evidence="9">
    <location>
        <begin position="20"/>
        <end position="47"/>
    </location>
</feature>
<dbReference type="InterPro" id="IPR006311">
    <property type="entry name" value="TAT_signal"/>
</dbReference>
<feature type="transmembrane region" description="Helical" evidence="9">
    <location>
        <begin position="59"/>
        <end position="79"/>
    </location>
</feature>